<accession>A0ABM6PQQ3</accession>
<keyword evidence="3 9" id="KW-0540">Nuclease</keyword>
<organism evidence="10 11">
    <name type="scientific">Mesomycoplasma dispar</name>
    <dbReference type="NCBI Taxonomy" id="86660"/>
    <lineage>
        <taxon>Bacteria</taxon>
        <taxon>Bacillati</taxon>
        <taxon>Mycoplasmatota</taxon>
        <taxon>Mycoplasmoidales</taxon>
        <taxon>Metamycoplasmataceae</taxon>
        <taxon>Mesomycoplasma</taxon>
    </lineage>
</organism>
<keyword evidence="11" id="KW-1185">Reference proteome</keyword>
<evidence type="ECO:0000256" key="8">
    <source>
        <dbReference type="ARBA" id="ARBA00023118"/>
    </source>
</evidence>
<evidence type="ECO:0000256" key="4">
    <source>
        <dbReference type="ARBA" id="ARBA00022723"/>
    </source>
</evidence>
<evidence type="ECO:0000256" key="5">
    <source>
        <dbReference type="ARBA" id="ARBA00022759"/>
    </source>
</evidence>
<dbReference type="InterPro" id="IPR019199">
    <property type="entry name" value="Virulence_VapD/CRISPR_Cas2"/>
</dbReference>
<keyword evidence="5 9" id="KW-0255">Endonuclease</keyword>
<evidence type="ECO:0000313" key="10">
    <source>
        <dbReference type="EMBL" id="ATP59434.1"/>
    </source>
</evidence>
<evidence type="ECO:0000256" key="6">
    <source>
        <dbReference type="ARBA" id="ARBA00022801"/>
    </source>
</evidence>
<dbReference type="Gene3D" id="3.30.70.240">
    <property type="match status" value="1"/>
</dbReference>
<evidence type="ECO:0000256" key="9">
    <source>
        <dbReference type="HAMAP-Rule" id="MF_01471"/>
    </source>
</evidence>
<proteinExistence type="inferred from homology"/>
<keyword evidence="8 9" id="KW-0051">Antiviral defense</keyword>
<dbReference type="Pfam" id="PF09827">
    <property type="entry name" value="CRISPR_Cas2"/>
    <property type="match status" value="1"/>
</dbReference>
<evidence type="ECO:0000256" key="1">
    <source>
        <dbReference type="ARBA" id="ARBA00001946"/>
    </source>
</evidence>
<protein>
    <recommendedName>
        <fullName evidence="9">CRISPR-associated endoribonuclease Cas2</fullName>
        <ecNumber evidence="9">3.1.-.-</ecNumber>
    </recommendedName>
</protein>
<comment type="subunit">
    <text evidence="9">Homodimer, forms a heterotetramer with a Cas1 homodimer.</text>
</comment>
<keyword evidence="7 9" id="KW-0460">Magnesium</keyword>
<dbReference type="InterPro" id="IPR021127">
    <property type="entry name" value="CRISPR_associated_Cas2"/>
</dbReference>
<dbReference type="EMBL" id="CP024161">
    <property type="protein sequence ID" value="ATP59434.1"/>
    <property type="molecule type" value="Genomic_DNA"/>
</dbReference>
<evidence type="ECO:0000256" key="3">
    <source>
        <dbReference type="ARBA" id="ARBA00022722"/>
    </source>
</evidence>
<evidence type="ECO:0000256" key="7">
    <source>
        <dbReference type="ARBA" id="ARBA00022842"/>
    </source>
</evidence>
<dbReference type="SUPFAM" id="SSF143430">
    <property type="entry name" value="TTP0101/SSO1404-like"/>
    <property type="match status" value="1"/>
</dbReference>
<sequence length="110" mass="13494">MIKVNTREMRILLMYDIYYENEEDNKLYNKFIKELYKLGYIRLQYSIYSKVIPTHLQYNSEKKKLLRIIPKNSNVRIVMLTEKQYQNIEILNGTKSKNEIYNLEEDYIKL</sequence>
<feature type="binding site" evidence="9">
    <location>
        <position position="16"/>
    </location>
    <ligand>
        <name>Mg(2+)</name>
        <dbReference type="ChEBI" id="CHEBI:18420"/>
        <note>catalytic</note>
    </ligand>
</feature>
<gene>
    <name evidence="9 10" type="primary">cas2</name>
    <name evidence="10" type="ORF">CSW10_00415</name>
</gene>
<dbReference type="NCBIfam" id="TIGR01573">
    <property type="entry name" value="cas2"/>
    <property type="match status" value="1"/>
</dbReference>
<evidence type="ECO:0000313" key="11">
    <source>
        <dbReference type="Proteomes" id="UP000224629"/>
    </source>
</evidence>
<reference evidence="10" key="1">
    <citation type="submission" date="2017-10" db="EMBL/GenBank/DDBJ databases">
        <title>Genome-wide analysis of the first isolated strain mycoplasma dispar GS01.</title>
        <authorList>
            <person name="Hao H."/>
            <person name="Chen S."/>
            <person name="Zhao P."/>
            <person name="Chu Y."/>
            <person name="Liu Y."/>
        </authorList>
    </citation>
    <scope>NUCLEOTIDE SEQUENCE [LARGE SCALE GENOMIC DNA]</scope>
    <source>
        <strain evidence="10">GS01</strain>
    </source>
</reference>
<dbReference type="EC" id="3.1.-.-" evidence="9"/>
<comment type="function">
    <text evidence="9">CRISPR (clustered regularly interspaced short palindromic repeat), is an adaptive immune system that provides protection against mobile genetic elements (viruses, transposable elements and conjugative plasmids). CRISPR clusters contain sequences complementary to antecedent mobile elements and target invading nucleic acids. CRISPR clusters are transcribed and processed into CRISPR RNA (crRNA). Functions as a ssRNA-specific endoribonuclease. Involved in the integration of spacer DNA into the CRISPR cassette.</text>
</comment>
<comment type="cofactor">
    <cofactor evidence="1 9">
        <name>Mg(2+)</name>
        <dbReference type="ChEBI" id="CHEBI:18420"/>
    </cofactor>
</comment>
<comment type="similarity">
    <text evidence="2 9">Belongs to the CRISPR-associated endoribonuclease Cas2 protein family.</text>
</comment>
<name>A0ABM6PQQ3_9BACT</name>
<dbReference type="HAMAP" id="MF_01471">
    <property type="entry name" value="Cas2"/>
    <property type="match status" value="1"/>
</dbReference>
<dbReference type="Proteomes" id="UP000224629">
    <property type="component" value="Chromosome"/>
</dbReference>
<keyword evidence="4 9" id="KW-0479">Metal-binding</keyword>
<keyword evidence="6 9" id="KW-0378">Hydrolase</keyword>
<dbReference type="GO" id="GO:0004519">
    <property type="term" value="F:endonuclease activity"/>
    <property type="evidence" value="ECO:0007669"/>
    <property type="project" value="UniProtKB-KW"/>
</dbReference>
<evidence type="ECO:0000256" key="2">
    <source>
        <dbReference type="ARBA" id="ARBA00009959"/>
    </source>
</evidence>